<reference evidence="4" key="2">
    <citation type="journal article" date="2014" name="ISME J.">
        <title>Microbial stratification in low pH oxic and suboxic macroscopic growths along an acid mine drainage.</title>
        <authorList>
            <person name="Mendez-Garcia C."/>
            <person name="Mesa V."/>
            <person name="Sprenger R.R."/>
            <person name="Richter M."/>
            <person name="Diez M.S."/>
            <person name="Solano J."/>
            <person name="Bargiela R."/>
            <person name="Golyshina O.V."/>
            <person name="Manteca A."/>
            <person name="Ramos J.L."/>
            <person name="Gallego J.R."/>
            <person name="Llorente I."/>
            <person name="Martins Dos Santos V.A."/>
            <person name="Jensen O.N."/>
            <person name="Pelaez A.I."/>
            <person name="Sanchez J."/>
            <person name="Ferrer M."/>
        </authorList>
    </citation>
    <scope>NUCLEOTIDE SEQUENCE</scope>
</reference>
<evidence type="ECO:0000313" key="4">
    <source>
        <dbReference type="EMBL" id="EQD28253.1"/>
    </source>
</evidence>
<dbReference type="PANTHER" id="PTHR30461">
    <property type="entry name" value="DNA-INVERTASE FROM LAMBDOID PROPHAGE"/>
    <property type="match status" value="1"/>
</dbReference>
<dbReference type="PROSITE" id="PS51736">
    <property type="entry name" value="RECOMBINASES_3"/>
    <property type="match status" value="1"/>
</dbReference>
<dbReference type="Pfam" id="PF00239">
    <property type="entry name" value="Resolvase"/>
    <property type="match status" value="1"/>
</dbReference>
<dbReference type="InterPro" id="IPR009061">
    <property type="entry name" value="DNA-bd_dom_put_sf"/>
</dbReference>
<dbReference type="InterPro" id="IPR048046">
    <property type="entry name" value="Transpos_IS607"/>
</dbReference>
<evidence type="ECO:0000256" key="2">
    <source>
        <dbReference type="ARBA" id="ARBA00023172"/>
    </source>
</evidence>
<dbReference type="SUPFAM" id="SSF46955">
    <property type="entry name" value="Putative DNA-binding domain"/>
    <property type="match status" value="1"/>
</dbReference>
<dbReference type="EMBL" id="AUZZ01010923">
    <property type="protein sequence ID" value="EQD28253.1"/>
    <property type="molecule type" value="Genomic_DNA"/>
</dbReference>
<proteinExistence type="predicted"/>
<gene>
    <name evidence="4" type="ORF">B2A_15014</name>
</gene>
<dbReference type="PANTHER" id="PTHR30461:SF2">
    <property type="entry name" value="SERINE RECOMBINASE PINE-RELATED"/>
    <property type="match status" value="1"/>
</dbReference>
<dbReference type="GO" id="GO:0003677">
    <property type="term" value="F:DNA binding"/>
    <property type="evidence" value="ECO:0007669"/>
    <property type="project" value="UniProtKB-KW"/>
</dbReference>
<comment type="caution">
    <text evidence="4">The sequence shown here is derived from an EMBL/GenBank/DDBJ whole genome shotgun (WGS) entry which is preliminary data.</text>
</comment>
<keyword evidence="1" id="KW-0238">DNA-binding</keyword>
<organism evidence="4">
    <name type="scientific">mine drainage metagenome</name>
    <dbReference type="NCBI Taxonomy" id="410659"/>
    <lineage>
        <taxon>unclassified sequences</taxon>
        <taxon>metagenomes</taxon>
        <taxon>ecological metagenomes</taxon>
    </lineage>
</organism>
<keyword evidence="2" id="KW-0233">DNA recombination</keyword>
<dbReference type="GO" id="GO:0000150">
    <property type="term" value="F:DNA strand exchange activity"/>
    <property type="evidence" value="ECO:0007669"/>
    <property type="project" value="InterPro"/>
</dbReference>
<dbReference type="Gene3D" id="1.10.1660.10">
    <property type="match status" value="1"/>
</dbReference>
<dbReference type="Gene3D" id="1.10.287.2170">
    <property type="match status" value="1"/>
</dbReference>
<dbReference type="InterPro" id="IPR041657">
    <property type="entry name" value="HTH_17"/>
</dbReference>
<evidence type="ECO:0000259" key="3">
    <source>
        <dbReference type="PROSITE" id="PS51736"/>
    </source>
</evidence>
<sequence>VVERVRVGVAAKRLGVHADTIRRWADSGVLPHVVVGGQRRFSIADLDLFANGGEPRGAGREALYLRVSSTSGQETSLDAQEAELRATAKGPVVAVFKDKASGLRESRPALNRMMAQARSGKFDVVRVTHEDRLARFGAKWIADLLARDEVAVRVLHAKGSAGGMDELLSDFMSLVASFAGRMYGIRGRAAKERLLAKAAARVSEDDRVPE</sequence>
<protein>
    <submittedName>
        <fullName evidence="4">Resolvase domain protein</fullName>
    </submittedName>
</protein>
<feature type="domain" description="Resolvase/invertase-type recombinase catalytic" evidence="3">
    <location>
        <begin position="60"/>
        <end position="201"/>
    </location>
</feature>
<dbReference type="SUPFAM" id="SSF53041">
    <property type="entry name" value="Resolvase-like"/>
    <property type="match status" value="1"/>
</dbReference>
<dbReference type="Gene3D" id="3.40.50.1390">
    <property type="entry name" value="Resolvase, N-terminal catalytic domain"/>
    <property type="match status" value="1"/>
</dbReference>
<dbReference type="InterPro" id="IPR006119">
    <property type="entry name" value="Resolv_N"/>
</dbReference>
<dbReference type="Pfam" id="PF12728">
    <property type="entry name" value="HTH_17"/>
    <property type="match status" value="1"/>
</dbReference>
<dbReference type="InterPro" id="IPR050639">
    <property type="entry name" value="SSR_resolvase"/>
</dbReference>
<dbReference type="AlphaFoldDB" id="T0Y569"/>
<name>T0Y569_9ZZZZ</name>
<reference evidence="4" key="1">
    <citation type="submission" date="2013-08" db="EMBL/GenBank/DDBJ databases">
        <authorList>
            <person name="Mendez C."/>
            <person name="Richter M."/>
            <person name="Ferrer M."/>
            <person name="Sanchez J."/>
        </authorList>
    </citation>
    <scope>NUCLEOTIDE SEQUENCE</scope>
</reference>
<dbReference type="NCBIfam" id="NF033518">
    <property type="entry name" value="transpos_IS607"/>
    <property type="match status" value="1"/>
</dbReference>
<dbReference type="InterPro" id="IPR010093">
    <property type="entry name" value="SinI_DNA-bd"/>
</dbReference>
<feature type="non-terminal residue" evidence="4">
    <location>
        <position position="1"/>
    </location>
</feature>
<dbReference type="InterPro" id="IPR036162">
    <property type="entry name" value="Resolvase-like_N_sf"/>
</dbReference>
<evidence type="ECO:0000256" key="1">
    <source>
        <dbReference type="ARBA" id="ARBA00023125"/>
    </source>
</evidence>
<dbReference type="SMART" id="SM00857">
    <property type="entry name" value="Resolvase"/>
    <property type="match status" value="1"/>
</dbReference>
<dbReference type="NCBIfam" id="TIGR01764">
    <property type="entry name" value="excise"/>
    <property type="match status" value="1"/>
</dbReference>
<accession>T0Y569</accession>